<dbReference type="AlphaFoldDB" id="A0A8S4A714"/>
<dbReference type="Gene3D" id="1.20.58.60">
    <property type="match status" value="1"/>
</dbReference>
<feature type="non-terminal residue" evidence="1">
    <location>
        <position position="1"/>
    </location>
</feature>
<proteinExistence type="predicted"/>
<name>A0A8S4A714_9EUPU</name>
<organism evidence="1 2">
    <name type="scientific">Candidula unifasciata</name>
    <dbReference type="NCBI Taxonomy" id="100452"/>
    <lineage>
        <taxon>Eukaryota</taxon>
        <taxon>Metazoa</taxon>
        <taxon>Spiralia</taxon>
        <taxon>Lophotrochozoa</taxon>
        <taxon>Mollusca</taxon>
        <taxon>Gastropoda</taxon>
        <taxon>Heterobranchia</taxon>
        <taxon>Euthyneura</taxon>
        <taxon>Panpulmonata</taxon>
        <taxon>Eupulmonata</taxon>
        <taxon>Stylommatophora</taxon>
        <taxon>Helicina</taxon>
        <taxon>Helicoidea</taxon>
        <taxon>Geomitridae</taxon>
        <taxon>Candidula</taxon>
    </lineage>
</organism>
<comment type="caution">
    <text evidence="1">The sequence shown here is derived from an EMBL/GenBank/DDBJ whole genome shotgun (WGS) entry which is preliminary data.</text>
</comment>
<dbReference type="EMBL" id="CAJHNH020007601">
    <property type="protein sequence ID" value="CAG5134806.1"/>
    <property type="molecule type" value="Genomic_DNA"/>
</dbReference>
<accession>A0A8S4A714</accession>
<dbReference type="OrthoDB" id="18740at2759"/>
<keyword evidence="2" id="KW-1185">Reference proteome</keyword>
<evidence type="ECO:0000313" key="1">
    <source>
        <dbReference type="EMBL" id="CAG5134806.1"/>
    </source>
</evidence>
<dbReference type="SUPFAM" id="SSF46966">
    <property type="entry name" value="Spectrin repeat"/>
    <property type="match status" value="1"/>
</dbReference>
<gene>
    <name evidence="1" type="ORF">CUNI_LOCUS20364</name>
</gene>
<sequence length="106" mass="12387">AFFKEITYQKSILESKNKVFQKICTTKAKLENVDFTPAEDLMNAANERFQSVVSSAKEWEGQFETLARLWRSCQQQQQQLEDWLETAQNILDDNEDDPDSLISKHK</sequence>
<evidence type="ECO:0000313" key="2">
    <source>
        <dbReference type="Proteomes" id="UP000678393"/>
    </source>
</evidence>
<protein>
    <submittedName>
        <fullName evidence="1">Uncharacterized protein</fullName>
    </submittedName>
</protein>
<dbReference type="Proteomes" id="UP000678393">
    <property type="component" value="Unassembled WGS sequence"/>
</dbReference>
<reference evidence="1" key="1">
    <citation type="submission" date="2021-04" db="EMBL/GenBank/DDBJ databases">
        <authorList>
            <consortium name="Molecular Ecology Group"/>
        </authorList>
    </citation>
    <scope>NUCLEOTIDE SEQUENCE</scope>
</reference>
<feature type="non-terminal residue" evidence="1">
    <location>
        <position position="106"/>
    </location>
</feature>